<gene>
    <name evidence="5" type="ORF">P3T76_004258</name>
</gene>
<dbReference type="Proteomes" id="UP001259832">
    <property type="component" value="Unassembled WGS sequence"/>
</dbReference>
<dbReference type="Pfam" id="PF20147">
    <property type="entry name" value="Crinkler"/>
    <property type="match status" value="1"/>
</dbReference>
<organism evidence="5 6">
    <name type="scientific">Phytophthora citrophthora</name>
    <dbReference type="NCBI Taxonomy" id="4793"/>
    <lineage>
        <taxon>Eukaryota</taxon>
        <taxon>Sar</taxon>
        <taxon>Stramenopiles</taxon>
        <taxon>Oomycota</taxon>
        <taxon>Peronosporomycetes</taxon>
        <taxon>Peronosporales</taxon>
        <taxon>Peronosporaceae</taxon>
        <taxon>Phytophthora</taxon>
    </lineage>
</organism>
<dbReference type="AlphaFoldDB" id="A0AAD9LQ60"/>
<evidence type="ECO:0000256" key="3">
    <source>
        <dbReference type="ARBA" id="ARBA00022525"/>
    </source>
</evidence>
<feature type="domain" description="Crinkler effector protein N-terminal" evidence="4">
    <location>
        <begin position="2"/>
        <end position="113"/>
    </location>
</feature>
<evidence type="ECO:0000256" key="2">
    <source>
        <dbReference type="ARBA" id="ARBA00004613"/>
    </source>
</evidence>
<proteinExistence type="predicted"/>
<reference evidence="5" key="1">
    <citation type="submission" date="2023-08" db="EMBL/GenBank/DDBJ databases">
        <title>Reference Genome Resource for the Citrus Pathogen Phytophthora citrophthora.</title>
        <authorList>
            <person name="Moller H."/>
            <person name="Coetzee B."/>
            <person name="Rose L.J."/>
            <person name="Van Niekerk J.M."/>
        </authorList>
    </citation>
    <scope>NUCLEOTIDE SEQUENCE</scope>
    <source>
        <strain evidence="5">STE-U-9442</strain>
    </source>
</reference>
<dbReference type="GO" id="GO:0043657">
    <property type="term" value="C:host cell"/>
    <property type="evidence" value="ECO:0007669"/>
    <property type="project" value="UniProtKB-SubCell"/>
</dbReference>
<keyword evidence="6" id="KW-1185">Reference proteome</keyword>
<name>A0AAD9LQ60_9STRA</name>
<comment type="subcellular location">
    <subcellularLocation>
        <location evidence="1">Host cell</location>
    </subcellularLocation>
    <subcellularLocation>
        <location evidence="2">Secreted</location>
    </subcellularLocation>
</comment>
<comment type="caution">
    <text evidence="5">The sequence shown here is derived from an EMBL/GenBank/DDBJ whole genome shotgun (WGS) entry which is preliminary data.</text>
</comment>
<dbReference type="InterPro" id="IPR045379">
    <property type="entry name" value="Crinkler_N"/>
</dbReference>
<evidence type="ECO:0000313" key="6">
    <source>
        <dbReference type="Proteomes" id="UP001259832"/>
    </source>
</evidence>
<evidence type="ECO:0000256" key="1">
    <source>
        <dbReference type="ARBA" id="ARBA00004340"/>
    </source>
</evidence>
<accession>A0AAD9LQ60</accession>
<dbReference type="EMBL" id="JASMQC010000006">
    <property type="protein sequence ID" value="KAK1944346.1"/>
    <property type="molecule type" value="Genomic_DNA"/>
</dbReference>
<protein>
    <recommendedName>
        <fullName evidence="4">Crinkler effector protein N-terminal domain-containing protein</fullName>
    </recommendedName>
</protein>
<evidence type="ECO:0000259" key="4">
    <source>
        <dbReference type="Pfam" id="PF20147"/>
    </source>
</evidence>
<evidence type="ECO:0000313" key="5">
    <source>
        <dbReference type="EMBL" id="KAK1944346.1"/>
    </source>
</evidence>
<sequence length="121" mass="13360">MNCIVLGHGDGITVALTPESSVDQLRTAIKTHNGLSRWSKMDLYRSYNSNTETWHTVTDKDIHALGVLTEEEEIERAVAGYSVMDPSLQLGSVELNFPRAPRDRQDNIVHVLAVVPASACK</sequence>
<keyword evidence="3" id="KW-0964">Secreted</keyword>
<dbReference type="GO" id="GO:0005576">
    <property type="term" value="C:extracellular region"/>
    <property type="evidence" value="ECO:0007669"/>
    <property type="project" value="UniProtKB-SubCell"/>
</dbReference>